<name>A0ABX0XG60_9BACT</name>
<comment type="subcellular location">
    <subcellularLocation>
        <location evidence="1">Cell membrane</location>
        <topology evidence="1">Multi-pass membrane protein</topology>
    </subcellularLocation>
</comment>
<comment type="similarity">
    <text evidence="2">Belongs to the UPF0410 family.</text>
</comment>
<keyword evidence="4 7" id="KW-0812">Transmembrane</keyword>
<keyword evidence="6 7" id="KW-0472">Membrane</keyword>
<dbReference type="PANTHER" id="PTHR33884">
    <property type="entry name" value="UPF0410 PROTEIN YMGE"/>
    <property type="match status" value="1"/>
</dbReference>
<dbReference type="EMBL" id="JAATJH010000010">
    <property type="protein sequence ID" value="NJC28298.1"/>
    <property type="molecule type" value="Genomic_DNA"/>
</dbReference>
<reference evidence="8 9" key="1">
    <citation type="submission" date="2020-03" db="EMBL/GenBank/DDBJ databases">
        <title>Genomic Encyclopedia of Type Strains, Phase IV (KMG-IV): sequencing the most valuable type-strain genomes for metagenomic binning, comparative biology and taxonomic classification.</title>
        <authorList>
            <person name="Goeker M."/>
        </authorList>
    </citation>
    <scope>NUCLEOTIDE SEQUENCE [LARGE SCALE GENOMIC DNA]</scope>
    <source>
        <strain evidence="8 9">DSM 105096</strain>
    </source>
</reference>
<dbReference type="Pfam" id="PF04226">
    <property type="entry name" value="Transgly_assoc"/>
    <property type="match status" value="1"/>
</dbReference>
<dbReference type="PANTHER" id="PTHR33884:SF3">
    <property type="entry name" value="UPF0410 PROTEIN YMGE"/>
    <property type="match status" value="1"/>
</dbReference>
<evidence type="ECO:0000256" key="2">
    <source>
        <dbReference type="ARBA" id="ARBA00011006"/>
    </source>
</evidence>
<keyword evidence="3" id="KW-1003">Cell membrane</keyword>
<accession>A0ABX0XG60</accession>
<sequence length="81" mass="8139">MGFLAWIILGLIAGAIAKLIHPGPDPGGWIASLLIGIVGAVVGGFVFNLVGMGGATGVNLWSIIVAVVGAVICLAIYRRVA</sequence>
<evidence type="ECO:0000313" key="8">
    <source>
        <dbReference type="EMBL" id="NJC28298.1"/>
    </source>
</evidence>
<evidence type="ECO:0000313" key="9">
    <source>
        <dbReference type="Proteomes" id="UP000770785"/>
    </source>
</evidence>
<dbReference type="RefSeq" id="WP_168040162.1">
    <property type="nucleotide sequence ID" value="NZ_JAATJH010000010.1"/>
</dbReference>
<evidence type="ECO:0000256" key="6">
    <source>
        <dbReference type="ARBA" id="ARBA00023136"/>
    </source>
</evidence>
<evidence type="ECO:0000256" key="4">
    <source>
        <dbReference type="ARBA" id="ARBA00022692"/>
    </source>
</evidence>
<evidence type="ECO:0000256" key="5">
    <source>
        <dbReference type="ARBA" id="ARBA00022989"/>
    </source>
</evidence>
<dbReference type="InterPro" id="IPR007341">
    <property type="entry name" value="Transgly_assoc"/>
</dbReference>
<evidence type="ECO:0000256" key="3">
    <source>
        <dbReference type="ARBA" id="ARBA00022475"/>
    </source>
</evidence>
<protein>
    <submittedName>
        <fullName evidence="8">Membrane protein YeaQ/YmgE (Transglycosylase-associated protein family)</fullName>
    </submittedName>
</protein>
<evidence type="ECO:0000256" key="7">
    <source>
        <dbReference type="SAM" id="Phobius"/>
    </source>
</evidence>
<dbReference type="Proteomes" id="UP000770785">
    <property type="component" value="Unassembled WGS sequence"/>
</dbReference>
<feature type="transmembrane region" description="Helical" evidence="7">
    <location>
        <begin position="58"/>
        <end position="77"/>
    </location>
</feature>
<gene>
    <name evidence="8" type="ORF">GGR27_003821</name>
</gene>
<feature type="transmembrane region" description="Helical" evidence="7">
    <location>
        <begin position="27"/>
        <end position="51"/>
    </location>
</feature>
<keyword evidence="9" id="KW-1185">Reference proteome</keyword>
<evidence type="ECO:0000256" key="1">
    <source>
        <dbReference type="ARBA" id="ARBA00004651"/>
    </source>
</evidence>
<proteinExistence type="inferred from homology"/>
<comment type="caution">
    <text evidence="8">The sequence shown here is derived from an EMBL/GenBank/DDBJ whole genome shotgun (WGS) entry which is preliminary data.</text>
</comment>
<organism evidence="8 9">
    <name type="scientific">Neolewinella antarctica</name>
    <dbReference type="NCBI Taxonomy" id="442734"/>
    <lineage>
        <taxon>Bacteria</taxon>
        <taxon>Pseudomonadati</taxon>
        <taxon>Bacteroidota</taxon>
        <taxon>Saprospiria</taxon>
        <taxon>Saprospirales</taxon>
        <taxon>Lewinellaceae</taxon>
        <taxon>Neolewinella</taxon>
    </lineage>
</organism>
<keyword evidence="5 7" id="KW-1133">Transmembrane helix</keyword>